<keyword evidence="7 8" id="KW-0472">Membrane</keyword>
<evidence type="ECO:0000313" key="11">
    <source>
        <dbReference type="Proteomes" id="UP000298663"/>
    </source>
</evidence>
<evidence type="ECO:0000256" key="7">
    <source>
        <dbReference type="ARBA" id="ARBA00023136"/>
    </source>
</evidence>
<evidence type="ECO:0000256" key="1">
    <source>
        <dbReference type="ARBA" id="ARBA00004141"/>
    </source>
</evidence>
<evidence type="ECO:0000256" key="3">
    <source>
        <dbReference type="ARBA" id="ARBA00022448"/>
    </source>
</evidence>
<dbReference type="Gene3D" id="1.50.40.10">
    <property type="entry name" value="Mitochondrial carrier domain"/>
    <property type="match status" value="1"/>
</dbReference>
<reference evidence="10 11" key="2">
    <citation type="journal article" date="2019" name="G3 (Bethesda)">
        <title>Hybrid Assembly of the Genome of the Entomopathogenic Nematode Steinernema carpocapsae Identifies the X-Chromosome.</title>
        <authorList>
            <person name="Serra L."/>
            <person name="Macchietto M."/>
            <person name="Macias-Munoz A."/>
            <person name="McGill C.J."/>
            <person name="Rodriguez I.M."/>
            <person name="Rodriguez B."/>
            <person name="Murad R."/>
            <person name="Mortazavi A."/>
        </authorList>
    </citation>
    <scope>NUCLEOTIDE SEQUENCE [LARGE SCALE GENOMIC DNA]</scope>
    <source>
        <strain evidence="10 11">ALL</strain>
    </source>
</reference>
<reference evidence="10 11" key="1">
    <citation type="journal article" date="2015" name="Genome Biol.">
        <title>Comparative genomics of Steinernema reveals deeply conserved gene regulatory networks.</title>
        <authorList>
            <person name="Dillman A.R."/>
            <person name="Macchietto M."/>
            <person name="Porter C.F."/>
            <person name="Rogers A."/>
            <person name="Williams B."/>
            <person name="Antoshechkin I."/>
            <person name="Lee M.M."/>
            <person name="Goodwin Z."/>
            <person name="Lu X."/>
            <person name="Lewis E.E."/>
            <person name="Goodrich-Blair H."/>
            <person name="Stock S.P."/>
            <person name="Adams B.J."/>
            <person name="Sternberg P.W."/>
            <person name="Mortazavi A."/>
        </authorList>
    </citation>
    <scope>NUCLEOTIDE SEQUENCE [LARGE SCALE GENOMIC DNA]</scope>
    <source>
        <strain evidence="10 11">ALL</strain>
    </source>
</reference>
<accession>A0A4U8UVL4</accession>
<dbReference type="PROSITE" id="PS50920">
    <property type="entry name" value="SOLCAR"/>
    <property type="match status" value="2"/>
</dbReference>
<evidence type="ECO:0000256" key="9">
    <source>
        <dbReference type="RuleBase" id="RU000488"/>
    </source>
</evidence>
<keyword evidence="6" id="KW-1133">Transmembrane helix</keyword>
<sequence length="219" mass="24669">MRTPSNDATSNGGVYSIATKYFLSCSAALLAETVTYPLDITKTRLQILSHSGQAPTPAKPQGMFRVTFDIVRHEGPLSLWRGVAPAIYRHYVYTGIRMGTYEFLRGKWFDRKREKTFSAWKSMTIGLFSGAFAQFVASPADLVKVQMQMEGLRKLQNLPPRFHSTWHAFVTLYRANGFFGLWIGWVPNCQRAALLNMAGMISIWPPTTAQSIGYSQTRT</sequence>
<evidence type="ECO:0000256" key="2">
    <source>
        <dbReference type="ARBA" id="ARBA00006375"/>
    </source>
</evidence>
<feature type="repeat" description="Solcar" evidence="8">
    <location>
        <begin position="117"/>
        <end position="209"/>
    </location>
</feature>
<evidence type="ECO:0008006" key="12">
    <source>
        <dbReference type="Google" id="ProtNLM"/>
    </source>
</evidence>
<dbReference type="OrthoDB" id="756301at2759"/>
<evidence type="ECO:0000256" key="4">
    <source>
        <dbReference type="ARBA" id="ARBA00022692"/>
    </source>
</evidence>
<dbReference type="InterPro" id="IPR050391">
    <property type="entry name" value="Mito_Metabolite_Transporter"/>
</dbReference>
<dbReference type="InterPro" id="IPR023395">
    <property type="entry name" value="MCP_dom_sf"/>
</dbReference>
<dbReference type="PANTHER" id="PTHR45618">
    <property type="entry name" value="MITOCHONDRIAL DICARBOXYLATE CARRIER-RELATED"/>
    <property type="match status" value="1"/>
</dbReference>
<dbReference type="Proteomes" id="UP000298663">
    <property type="component" value="Chromosome X"/>
</dbReference>
<evidence type="ECO:0000313" key="10">
    <source>
        <dbReference type="EMBL" id="TMS36815.1"/>
    </source>
</evidence>
<proteinExistence type="inferred from homology"/>
<dbReference type="InterPro" id="IPR018108">
    <property type="entry name" value="MCP_transmembrane"/>
</dbReference>
<dbReference type="Pfam" id="PF00153">
    <property type="entry name" value="Mito_carr"/>
    <property type="match status" value="2"/>
</dbReference>
<dbReference type="GO" id="GO:0016020">
    <property type="term" value="C:membrane"/>
    <property type="evidence" value="ECO:0007669"/>
    <property type="project" value="UniProtKB-SubCell"/>
</dbReference>
<keyword evidence="5" id="KW-0677">Repeat</keyword>
<keyword evidence="4 8" id="KW-0812">Transmembrane</keyword>
<organism evidence="10 11">
    <name type="scientific">Steinernema carpocapsae</name>
    <name type="common">Entomopathogenic nematode</name>
    <dbReference type="NCBI Taxonomy" id="34508"/>
    <lineage>
        <taxon>Eukaryota</taxon>
        <taxon>Metazoa</taxon>
        <taxon>Ecdysozoa</taxon>
        <taxon>Nematoda</taxon>
        <taxon>Chromadorea</taxon>
        <taxon>Rhabditida</taxon>
        <taxon>Tylenchina</taxon>
        <taxon>Panagrolaimomorpha</taxon>
        <taxon>Strongyloidoidea</taxon>
        <taxon>Steinernematidae</taxon>
        <taxon>Steinernema</taxon>
    </lineage>
</organism>
<gene>
    <name evidence="10" type="ORF">L596_003895</name>
</gene>
<comment type="similarity">
    <text evidence="2 9">Belongs to the mitochondrial carrier (TC 2.A.29) family.</text>
</comment>
<protein>
    <recommendedName>
        <fullName evidence="12">Mitochondrial carrier protein</fullName>
    </recommendedName>
</protein>
<comment type="subcellular location">
    <subcellularLocation>
        <location evidence="1">Membrane</location>
        <topology evidence="1">Multi-pass membrane protein</topology>
    </subcellularLocation>
</comment>
<feature type="repeat" description="Solcar" evidence="8">
    <location>
        <begin position="15"/>
        <end position="107"/>
    </location>
</feature>
<name>A0A4U8UVL4_STECR</name>
<dbReference type="AlphaFoldDB" id="A0A4U8UVL4"/>
<evidence type="ECO:0000256" key="5">
    <source>
        <dbReference type="ARBA" id="ARBA00022737"/>
    </source>
</evidence>
<keyword evidence="3 9" id="KW-0813">Transport</keyword>
<evidence type="ECO:0000256" key="6">
    <source>
        <dbReference type="ARBA" id="ARBA00022989"/>
    </source>
</evidence>
<comment type="caution">
    <text evidence="10">The sequence shown here is derived from an EMBL/GenBank/DDBJ whole genome shotgun (WGS) entry which is preliminary data.</text>
</comment>
<dbReference type="SUPFAM" id="SSF103506">
    <property type="entry name" value="Mitochondrial carrier"/>
    <property type="match status" value="1"/>
</dbReference>
<dbReference type="EMBL" id="AZBU02000001">
    <property type="protein sequence ID" value="TMS36815.1"/>
    <property type="molecule type" value="Genomic_DNA"/>
</dbReference>
<dbReference type="EMBL" id="CM016762">
    <property type="protein sequence ID" value="TMS36815.1"/>
    <property type="molecule type" value="Genomic_DNA"/>
</dbReference>
<keyword evidence="11" id="KW-1185">Reference proteome</keyword>
<evidence type="ECO:0000256" key="8">
    <source>
        <dbReference type="PROSITE-ProRule" id="PRU00282"/>
    </source>
</evidence>